<keyword evidence="8 11" id="KW-0238">DNA-binding</keyword>
<keyword evidence="6 11" id="KW-0159">Chromosome partition</keyword>
<dbReference type="EMBL" id="JACNJD010000317">
    <property type="protein sequence ID" value="MBC8178813.1"/>
    <property type="molecule type" value="Genomic_DNA"/>
</dbReference>
<comment type="subunit">
    <text evidence="11">Forms a cyclic heterotetrameric complex composed of two molecules of XerC and two molecules of XerD.</text>
</comment>
<evidence type="ECO:0000256" key="7">
    <source>
        <dbReference type="ARBA" id="ARBA00022908"/>
    </source>
</evidence>
<dbReference type="InterPro" id="IPR011010">
    <property type="entry name" value="DNA_brk_join_enz"/>
</dbReference>
<dbReference type="NCBIfam" id="NF001399">
    <property type="entry name" value="PRK00283.1"/>
    <property type="match status" value="1"/>
</dbReference>
<evidence type="ECO:0000256" key="8">
    <source>
        <dbReference type="ARBA" id="ARBA00023125"/>
    </source>
</evidence>
<evidence type="ECO:0000256" key="1">
    <source>
        <dbReference type="ARBA" id="ARBA00004496"/>
    </source>
</evidence>
<comment type="similarity">
    <text evidence="2 11">Belongs to the 'phage' integrase family. XerD subfamily.</text>
</comment>
<evidence type="ECO:0000256" key="11">
    <source>
        <dbReference type="HAMAP-Rule" id="MF_01807"/>
    </source>
</evidence>
<dbReference type="InterPro" id="IPR002104">
    <property type="entry name" value="Integrase_catalytic"/>
</dbReference>
<dbReference type="HAMAP" id="MF_01807">
    <property type="entry name" value="Recomb_XerD"/>
    <property type="match status" value="1"/>
</dbReference>
<comment type="caution">
    <text evidence="14">The sequence shown here is derived from an EMBL/GenBank/DDBJ whole genome shotgun (WGS) entry which is preliminary data.</text>
</comment>
<dbReference type="GO" id="GO:0006313">
    <property type="term" value="P:DNA transposition"/>
    <property type="evidence" value="ECO:0007669"/>
    <property type="project" value="UniProtKB-UniRule"/>
</dbReference>
<dbReference type="HAMAP" id="MF_01808">
    <property type="entry name" value="Recomb_XerC_XerD"/>
    <property type="match status" value="1"/>
</dbReference>
<evidence type="ECO:0000259" key="12">
    <source>
        <dbReference type="PROSITE" id="PS51898"/>
    </source>
</evidence>
<dbReference type="GO" id="GO:0003677">
    <property type="term" value="F:DNA binding"/>
    <property type="evidence" value="ECO:0007669"/>
    <property type="project" value="UniProtKB-UniRule"/>
</dbReference>
<keyword evidence="7 11" id="KW-0229">DNA integration</keyword>
<dbReference type="Gene3D" id="1.10.150.130">
    <property type="match status" value="1"/>
</dbReference>
<dbReference type="GO" id="GO:0007059">
    <property type="term" value="P:chromosome segregation"/>
    <property type="evidence" value="ECO:0007669"/>
    <property type="project" value="UniProtKB-UniRule"/>
</dbReference>
<keyword evidence="5 11" id="KW-0132">Cell division</keyword>
<protein>
    <recommendedName>
        <fullName evidence="3 11">Tyrosine recombinase XerD</fullName>
    </recommendedName>
</protein>
<evidence type="ECO:0000259" key="13">
    <source>
        <dbReference type="PROSITE" id="PS51900"/>
    </source>
</evidence>
<dbReference type="CDD" id="cd00798">
    <property type="entry name" value="INT_XerDC_C"/>
    <property type="match status" value="1"/>
</dbReference>
<evidence type="ECO:0000256" key="10">
    <source>
        <dbReference type="ARBA" id="ARBA00023306"/>
    </source>
</evidence>
<dbReference type="InterPro" id="IPR013762">
    <property type="entry name" value="Integrase-like_cat_sf"/>
</dbReference>
<evidence type="ECO:0000256" key="3">
    <source>
        <dbReference type="ARBA" id="ARBA00015810"/>
    </source>
</evidence>
<gene>
    <name evidence="11 14" type="primary">xerD</name>
    <name evidence="14" type="ORF">H8E19_15525</name>
</gene>
<feature type="active site" evidence="11">
    <location>
        <position position="265"/>
    </location>
</feature>
<feature type="active site" evidence="11">
    <location>
        <position position="168"/>
    </location>
</feature>
<dbReference type="InterPro" id="IPR044068">
    <property type="entry name" value="CB"/>
</dbReference>
<evidence type="ECO:0000256" key="4">
    <source>
        <dbReference type="ARBA" id="ARBA00022490"/>
    </source>
</evidence>
<dbReference type="InterPro" id="IPR023009">
    <property type="entry name" value="Tyrosine_recombinase_XerC/XerD"/>
</dbReference>
<dbReference type="Proteomes" id="UP000650524">
    <property type="component" value="Unassembled WGS sequence"/>
</dbReference>
<dbReference type="InterPro" id="IPR011932">
    <property type="entry name" value="Recomb_XerD"/>
</dbReference>
<dbReference type="Pfam" id="PF02899">
    <property type="entry name" value="Phage_int_SAM_1"/>
    <property type="match status" value="1"/>
</dbReference>
<evidence type="ECO:0000313" key="15">
    <source>
        <dbReference type="Proteomes" id="UP000650524"/>
    </source>
</evidence>
<feature type="active site" evidence="11">
    <location>
        <position position="239"/>
    </location>
</feature>
<keyword evidence="10 11" id="KW-0131">Cell cycle</keyword>
<dbReference type="InterPro" id="IPR050090">
    <property type="entry name" value="Tyrosine_recombinase_XerCD"/>
</dbReference>
<dbReference type="InterPro" id="IPR004107">
    <property type="entry name" value="Integrase_SAM-like_N"/>
</dbReference>
<dbReference type="SUPFAM" id="SSF56349">
    <property type="entry name" value="DNA breaking-rejoining enzymes"/>
    <property type="match status" value="1"/>
</dbReference>
<evidence type="ECO:0000256" key="9">
    <source>
        <dbReference type="ARBA" id="ARBA00023172"/>
    </source>
</evidence>
<dbReference type="PROSITE" id="PS51898">
    <property type="entry name" value="TYR_RECOMBINASE"/>
    <property type="match status" value="1"/>
</dbReference>
<dbReference type="Pfam" id="PF00589">
    <property type="entry name" value="Phage_integrase"/>
    <property type="match status" value="1"/>
</dbReference>
<proteinExistence type="inferred from homology"/>
<feature type="domain" description="Core-binding (CB)" evidence="13">
    <location>
        <begin position="1"/>
        <end position="83"/>
    </location>
</feature>
<dbReference type="NCBIfam" id="TIGR02225">
    <property type="entry name" value="recomb_XerD"/>
    <property type="match status" value="1"/>
</dbReference>
<keyword evidence="9 11" id="KW-0233">DNA recombination</keyword>
<feature type="domain" description="Tyr recombinase" evidence="12">
    <location>
        <begin position="104"/>
        <end position="287"/>
    </location>
</feature>
<dbReference type="GO" id="GO:0051301">
    <property type="term" value="P:cell division"/>
    <property type="evidence" value="ECO:0007669"/>
    <property type="project" value="UniProtKB-KW"/>
</dbReference>
<name>A0A8J6N1T5_9DELT</name>
<dbReference type="PROSITE" id="PS51900">
    <property type="entry name" value="CB"/>
    <property type="match status" value="1"/>
</dbReference>
<sequence length="293" mass="33507">MYELTDQFINYLRLERGLADNTIQAYSRDLLKFTQFLEKSDLNPLQISREQISEYAGALRKNLSARSVARNISATKMFFRFLSSEGHIKENPARLLETPRLSRRLPDILSMAEVERLLAQPDPSTPMGERDHAMLELLYATGLRVSELVGLKVLNINLEAGYVRTLGKGSKERLVPMGEKAIQAVRVYLANGRFQLLKEANLPYLFLNFRGRPLTRQGFWKIIKKYGKLAGIKKEITPHSIRHSFASHLLEAGADLRAVQVMLGHEDISTTQIYTHVTRKRLKELHSKCHPRP</sequence>
<dbReference type="PANTHER" id="PTHR30349:SF81">
    <property type="entry name" value="TYROSINE RECOMBINASE XERC"/>
    <property type="match status" value="1"/>
</dbReference>
<dbReference type="InterPro" id="IPR010998">
    <property type="entry name" value="Integrase_recombinase_N"/>
</dbReference>
<evidence type="ECO:0000256" key="2">
    <source>
        <dbReference type="ARBA" id="ARBA00010450"/>
    </source>
</evidence>
<reference evidence="14 15" key="1">
    <citation type="submission" date="2020-08" db="EMBL/GenBank/DDBJ databases">
        <title>Bridging the membrane lipid divide: bacteria of the FCB group superphylum have the potential to synthesize archaeal ether lipids.</title>
        <authorList>
            <person name="Villanueva L."/>
            <person name="Von Meijenfeldt F.A.B."/>
            <person name="Westbye A.B."/>
            <person name="Yadav S."/>
            <person name="Hopmans E.C."/>
            <person name="Dutilh B.E."/>
            <person name="Sinninghe Damste J.S."/>
        </authorList>
    </citation>
    <scope>NUCLEOTIDE SEQUENCE [LARGE SCALE GENOMIC DNA]</scope>
    <source>
        <strain evidence="14">NIOZ-UU27</strain>
    </source>
</reference>
<dbReference type="Gene3D" id="1.10.443.10">
    <property type="entry name" value="Intergrase catalytic core"/>
    <property type="match status" value="1"/>
</dbReference>
<dbReference type="AlphaFoldDB" id="A0A8J6N1T5"/>
<comment type="function">
    <text evidence="11">Site-specific tyrosine recombinase, which acts by catalyzing the cutting and rejoining of the recombining DNA molecules. The XerC-XerD complex is essential to convert dimers of the bacterial chromosome into monomers to permit their segregation at cell division. It also contributes to the segregational stability of plasmids.</text>
</comment>
<dbReference type="GO" id="GO:0009037">
    <property type="term" value="F:tyrosine-based site-specific recombinase activity"/>
    <property type="evidence" value="ECO:0007669"/>
    <property type="project" value="UniProtKB-UniRule"/>
</dbReference>
<feature type="active site" evidence="11">
    <location>
        <position position="144"/>
    </location>
</feature>
<evidence type="ECO:0000256" key="5">
    <source>
        <dbReference type="ARBA" id="ARBA00022618"/>
    </source>
</evidence>
<dbReference type="NCBIfam" id="NF040815">
    <property type="entry name" value="recomb_XerA_Arch"/>
    <property type="match status" value="1"/>
</dbReference>
<feature type="active site" description="O-(3'-phospho-DNA)-tyrosine intermediate" evidence="11">
    <location>
        <position position="274"/>
    </location>
</feature>
<evidence type="ECO:0000256" key="6">
    <source>
        <dbReference type="ARBA" id="ARBA00022829"/>
    </source>
</evidence>
<feature type="active site" evidence="11">
    <location>
        <position position="242"/>
    </location>
</feature>
<accession>A0A8J6N1T5</accession>
<comment type="subcellular location">
    <subcellularLocation>
        <location evidence="1 11">Cytoplasm</location>
    </subcellularLocation>
</comment>
<dbReference type="PANTHER" id="PTHR30349">
    <property type="entry name" value="PHAGE INTEGRASE-RELATED"/>
    <property type="match status" value="1"/>
</dbReference>
<keyword evidence="4 11" id="KW-0963">Cytoplasm</keyword>
<evidence type="ECO:0000313" key="14">
    <source>
        <dbReference type="EMBL" id="MBC8178813.1"/>
    </source>
</evidence>
<dbReference type="GO" id="GO:0005737">
    <property type="term" value="C:cytoplasm"/>
    <property type="evidence" value="ECO:0007669"/>
    <property type="project" value="UniProtKB-SubCell"/>
</dbReference>
<organism evidence="14 15">
    <name type="scientific">Candidatus Desulfacyla euxinica</name>
    <dbReference type="NCBI Taxonomy" id="2841693"/>
    <lineage>
        <taxon>Bacteria</taxon>
        <taxon>Deltaproteobacteria</taxon>
        <taxon>Candidatus Desulfacyla</taxon>
    </lineage>
</organism>